<keyword evidence="2" id="KW-1185">Reference proteome</keyword>
<evidence type="ECO:0000313" key="2">
    <source>
        <dbReference type="Proteomes" id="UP000320547"/>
    </source>
</evidence>
<sequence>MPSQIALPLTLPGSGEASRIVIGNANQRAYKALANTKDWPFSTAVLTGPERSGKSLLGKWAESQGITVIDGADTLDEAELFHRWNRVQESREHLLLISDSQPWEMDLPDLRSRLGGSLQLEIGVPDDEMAAHLIEAIAEQRGLALADGAIDYLVPRAERSFAGIERLVVAIDRLSLERKVPATMSLWRDALEATRGPEQARLL</sequence>
<comment type="caution">
    <text evidence="1">The sequence shown here is derived from an EMBL/GenBank/DDBJ whole genome shotgun (WGS) entry which is preliminary data.</text>
</comment>
<dbReference type="Proteomes" id="UP000320547">
    <property type="component" value="Unassembled WGS sequence"/>
</dbReference>
<accession>A0A562UMU8</accession>
<dbReference type="InterPro" id="IPR027417">
    <property type="entry name" value="P-loop_NTPase"/>
</dbReference>
<dbReference type="OrthoDB" id="7390113at2"/>
<dbReference type="EMBL" id="VLLK01000002">
    <property type="protein sequence ID" value="TWJ06951.1"/>
    <property type="molecule type" value="Genomic_DNA"/>
</dbReference>
<organism evidence="1 2">
    <name type="scientific">Altererythrobacter ishigakiensis</name>
    <dbReference type="NCBI Taxonomy" id="476157"/>
    <lineage>
        <taxon>Bacteria</taxon>
        <taxon>Pseudomonadati</taxon>
        <taxon>Pseudomonadota</taxon>
        <taxon>Alphaproteobacteria</taxon>
        <taxon>Sphingomonadales</taxon>
        <taxon>Erythrobacteraceae</taxon>
        <taxon>Altererythrobacter</taxon>
    </lineage>
</organism>
<dbReference type="AlphaFoldDB" id="A0A562UMU8"/>
<dbReference type="RefSeq" id="WP_067598540.1">
    <property type="nucleotide sequence ID" value="NZ_CP015963.1"/>
</dbReference>
<evidence type="ECO:0000313" key="1">
    <source>
        <dbReference type="EMBL" id="TWJ06951.1"/>
    </source>
</evidence>
<reference evidence="1 2" key="1">
    <citation type="submission" date="2019-07" db="EMBL/GenBank/DDBJ databases">
        <title>Genomic Encyclopedia of Archaeal and Bacterial Type Strains, Phase II (KMG-II): from individual species to whole genera.</title>
        <authorList>
            <person name="Goeker M."/>
        </authorList>
    </citation>
    <scope>NUCLEOTIDE SEQUENCE [LARGE SCALE GENOMIC DNA]</scope>
    <source>
        <strain evidence="1 2">ATCC BAA-2084</strain>
    </source>
</reference>
<dbReference type="STRING" id="476157.GCA_001663155_01172"/>
<name>A0A562UMU8_9SPHN</name>
<dbReference type="SUPFAM" id="SSF52540">
    <property type="entry name" value="P-loop containing nucleoside triphosphate hydrolases"/>
    <property type="match status" value="1"/>
</dbReference>
<gene>
    <name evidence="1" type="ORF">JN10_2496</name>
</gene>
<protein>
    <submittedName>
        <fullName evidence="1">DnaA protein</fullName>
    </submittedName>
</protein>
<proteinExistence type="predicted"/>
<dbReference type="Gene3D" id="1.10.8.60">
    <property type="match status" value="1"/>
</dbReference>